<dbReference type="AlphaFoldDB" id="A0A2S3GMX0"/>
<organism evidence="1">
    <name type="scientific">Panicum hallii</name>
    <dbReference type="NCBI Taxonomy" id="206008"/>
    <lineage>
        <taxon>Eukaryota</taxon>
        <taxon>Viridiplantae</taxon>
        <taxon>Streptophyta</taxon>
        <taxon>Embryophyta</taxon>
        <taxon>Tracheophyta</taxon>
        <taxon>Spermatophyta</taxon>
        <taxon>Magnoliopsida</taxon>
        <taxon>Liliopsida</taxon>
        <taxon>Poales</taxon>
        <taxon>Poaceae</taxon>
        <taxon>PACMAD clade</taxon>
        <taxon>Panicoideae</taxon>
        <taxon>Panicodae</taxon>
        <taxon>Paniceae</taxon>
        <taxon>Panicinae</taxon>
        <taxon>Panicum</taxon>
        <taxon>Panicum sect. Panicum</taxon>
    </lineage>
</organism>
<sequence length="75" mass="8371">MVNWKLASPLCVADTSLRRASNGSPHPHFPRCNFHWIFPFKKNSLATVTSRTTVPSFSVENQCCGTLSFLRTVSS</sequence>
<reference evidence="1" key="1">
    <citation type="submission" date="2018-04" db="EMBL/GenBank/DDBJ databases">
        <title>WGS assembly of Panicum hallii.</title>
        <authorList>
            <person name="Lovell J."/>
            <person name="Jenkins J."/>
            <person name="Lowry D."/>
            <person name="Mamidi S."/>
            <person name="Sreedasyam A."/>
            <person name="Weng X."/>
            <person name="Barry K."/>
            <person name="Bonette J."/>
            <person name="Campitelli B."/>
            <person name="Daum C."/>
            <person name="Gordon S."/>
            <person name="Gould B."/>
            <person name="Lipzen A."/>
            <person name="Macqueen A."/>
            <person name="Palacio-Mejia J."/>
            <person name="Plott C."/>
            <person name="Shakirov E."/>
            <person name="Shu S."/>
            <person name="Yoshinaga Y."/>
            <person name="Zane M."/>
            <person name="Rokhsar D."/>
            <person name="Grimwood J."/>
            <person name="Schmutz J."/>
            <person name="Juenger T."/>
        </authorList>
    </citation>
    <scope>NUCLEOTIDE SEQUENCE [LARGE SCALE GENOMIC DNA]</scope>
    <source>
        <strain evidence="1">FIL2</strain>
    </source>
</reference>
<protein>
    <submittedName>
        <fullName evidence="1">Uncharacterized protein</fullName>
    </submittedName>
</protein>
<dbReference type="EMBL" id="CM008046">
    <property type="protein sequence ID" value="PAN04588.1"/>
    <property type="molecule type" value="Genomic_DNA"/>
</dbReference>
<dbReference type="Gramene" id="PAN04588">
    <property type="protein sequence ID" value="PAN04588"/>
    <property type="gene ID" value="PAHAL_1G077600"/>
</dbReference>
<accession>A0A2S3GMX0</accession>
<dbReference type="Proteomes" id="UP000243499">
    <property type="component" value="Chromosome 1"/>
</dbReference>
<gene>
    <name evidence="1" type="ORF">PAHAL_1G077600</name>
</gene>
<name>A0A2S3GMX0_9POAL</name>
<evidence type="ECO:0000313" key="1">
    <source>
        <dbReference type="EMBL" id="PAN04588.1"/>
    </source>
</evidence>
<proteinExistence type="predicted"/>